<protein>
    <submittedName>
        <fullName evidence="4">Predicted aconitase subunit 1</fullName>
    </submittedName>
</protein>
<gene>
    <name evidence="4" type="ORF">SAMN02745751_01635</name>
</gene>
<dbReference type="OrthoDB" id="1550274at2"/>
<feature type="domain" description="Phosphomevalonate dehydratase large subunit-like" evidence="3">
    <location>
        <begin position="1"/>
        <end position="414"/>
    </location>
</feature>
<proteinExistence type="predicted"/>
<dbReference type="RefSeq" id="WP_073049089.1">
    <property type="nucleotide sequence ID" value="NZ_FQZL01000009.1"/>
</dbReference>
<reference evidence="4 5" key="1">
    <citation type="submission" date="2016-11" db="EMBL/GenBank/DDBJ databases">
        <authorList>
            <person name="Jaros S."/>
            <person name="Januszkiewicz K."/>
            <person name="Wedrychowicz H."/>
        </authorList>
    </citation>
    <scope>NUCLEOTIDE SEQUENCE [LARGE SCALE GENOMIC DNA]</scope>
    <source>
        <strain evidence="4 5">DSM 17477</strain>
    </source>
</reference>
<dbReference type="PANTHER" id="PTHR36577:SF3">
    <property type="entry name" value="DUF521 DOMAIN PROTEIN (AFU_ORTHOLOGUE AFUA_6G00490)"/>
    <property type="match status" value="1"/>
</dbReference>
<dbReference type="AlphaFoldDB" id="A0A1M6G2N6"/>
<evidence type="ECO:0000259" key="3">
    <source>
        <dbReference type="Pfam" id="PF04412"/>
    </source>
</evidence>
<name>A0A1M6G2N6_9FIRM</name>
<sequence length="430" mass="48473">MKLTEKEKFILEGKEGRLKQVALENIVRYADVLGAEELCEITKATVFCGAHNYLNVCETNDFHELFSKMNLGKDEKIPFDKTYEKCYIQSCVSPCDQFEFEALHQSKEYFDKNSNFIDECRKAGVTITGSCAPYLTGWLPIQGEHFVTTESGVTTIGNSLWGAMGNSDGIEAAFWSAICGRTPKWGNHVKENRYATHHVRIEADIDNLIEWDLLGKAIGMKLPTSSRPVVDGNFKNVDFTKLAQLFTTISMASNCEICHVAGYTPEARDVEDAFKGHKSQGEIIITNEDLQEAYDLMCDEGSADIEFVSLGCPHYNIDMIKKVAEYLEGKKIHSGVHFMLWTVYPVKSMSDLNGYTKVIEEAGGKIYTSSCPTTVGNVFLDKYSNFVFDSYKQARSVKSDTDKPVYYGDMYNCMDAAIAGRWEENNRWKK</sequence>
<dbReference type="GO" id="GO:0016829">
    <property type="term" value="F:lyase activity"/>
    <property type="evidence" value="ECO:0007669"/>
    <property type="project" value="UniProtKB-KW"/>
</dbReference>
<dbReference type="STRING" id="1121476.SAMN02745751_01635"/>
<dbReference type="PANTHER" id="PTHR36577">
    <property type="entry name" value="DUF521 DOMAIN PROTEIN (AFU_ORTHOLOGUE AFUA_6G00490)"/>
    <property type="match status" value="1"/>
</dbReference>
<evidence type="ECO:0000256" key="1">
    <source>
        <dbReference type="ARBA" id="ARBA00023004"/>
    </source>
</evidence>
<dbReference type="Pfam" id="PF04412">
    <property type="entry name" value="AcnX"/>
    <property type="match status" value="1"/>
</dbReference>
<organism evidence="4 5">
    <name type="scientific">Dethiosulfatibacter aminovorans DSM 17477</name>
    <dbReference type="NCBI Taxonomy" id="1121476"/>
    <lineage>
        <taxon>Bacteria</taxon>
        <taxon>Bacillati</taxon>
        <taxon>Bacillota</taxon>
        <taxon>Tissierellia</taxon>
        <taxon>Dethiosulfatibacter</taxon>
    </lineage>
</organism>
<dbReference type="Proteomes" id="UP000184052">
    <property type="component" value="Unassembled WGS sequence"/>
</dbReference>
<accession>A0A1M6G2N6</accession>
<keyword evidence="5" id="KW-1185">Reference proteome</keyword>
<evidence type="ECO:0000313" key="5">
    <source>
        <dbReference type="Proteomes" id="UP000184052"/>
    </source>
</evidence>
<keyword evidence="2" id="KW-0456">Lyase</keyword>
<dbReference type="EMBL" id="FQZL01000009">
    <property type="protein sequence ID" value="SHJ04179.1"/>
    <property type="molecule type" value="Genomic_DNA"/>
</dbReference>
<dbReference type="InterPro" id="IPR007506">
    <property type="entry name" value="PMDh-L-like_dom"/>
</dbReference>
<keyword evidence="1" id="KW-0408">Iron</keyword>
<evidence type="ECO:0000256" key="2">
    <source>
        <dbReference type="ARBA" id="ARBA00023239"/>
    </source>
</evidence>
<evidence type="ECO:0000313" key="4">
    <source>
        <dbReference type="EMBL" id="SHJ04179.1"/>
    </source>
</evidence>